<organism evidence="1 2">
    <name type="scientific">Mucilaginibacter conchicola</name>
    <dbReference type="NCBI Taxonomy" id="2303333"/>
    <lineage>
        <taxon>Bacteria</taxon>
        <taxon>Pseudomonadati</taxon>
        <taxon>Bacteroidota</taxon>
        <taxon>Sphingobacteriia</taxon>
        <taxon>Sphingobacteriales</taxon>
        <taxon>Sphingobacteriaceae</taxon>
        <taxon>Mucilaginibacter</taxon>
    </lineage>
</organism>
<protein>
    <recommendedName>
        <fullName evidence="3">UDP-N-acetylglucosamine kinase</fullName>
    </recommendedName>
</protein>
<gene>
    <name evidence="1" type="ORF">D0C36_04835</name>
</gene>
<sequence length="218" mass="25210">MEVPELIFVAGPNAAGKSSFIRTRLDELQGFEVIMTDVYKGRTKAVFGQALSQRKSIILETVFNDGTFKDLVDKARDAGYYTSLLVLFLDNPKQSLDRVSFRSIEQNGLTISGSNIKINFNESFKNIASCYFYFDQSDFVYTGITGRNELIMSFNKMKLTLYTENKLQYPQRFAEYAFMHQRLSEHANTLIRRNHSFKDSEIGSDQKEKQSFKKRMKF</sequence>
<dbReference type="PANTHER" id="PTHR39206">
    <property type="entry name" value="SLL8004 PROTEIN"/>
    <property type="match status" value="1"/>
</dbReference>
<keyword evidence="2" id="KW-1185">Reference proteome</keyword>
<name>A0A372NXU3_9SPHI</name>
<reference evidence="1 2" key="1">
    <citation type="submission" date="2018-08" db="EMBL/GenBank/DDBJ databases">
        <title>Mucilaginibacter sp. MYSH2.</title>
        <authorList>
            <person name="Seo T."/>
        </authorList>
    </citation>
    <scope>NUCLEOTIDE SEQUENCE [LARGE SCALE GENOMIC DNA]</scope>
    <source>
        <strain evidence="1 2">MYSH2</strain>
    </source>
</reference>
<proteinExistence type="predicted"/>
<dbReference type="EMBL" id="QWDC01000001">
    <property type="protein sequence ID" value="RFZ94862.1"/>
    <property type="molecule type" value="Genomic_DNA"/>
</dbReference>
<dbReference type="SUPFAM" id="SSF52540">
    <property type="entry name" value="P-loop containing nucleoside triphosphate hydrolases"/>
    <property type="match status" value="1"/>
</dbReference>
<evidence type="ECO:0000313" key="2">
    <source>
        <dbReference type="Proteomes" id="UP000264217"/>
    </source>
</evidence>
<dbReference type="OrthoDB" id="9791543at2"/>
<dbReference type="RefSeq" id="WP_117390420.1">
    <property type="nucleotide sequence ID" value="NZ_QWDC01000001.1"/>
</dbReference>
<dbReference type="InterPro" id="IPR027417">
    <property type="entry name" value="P-loop_NTPase"/>
</dbReference>
<dbReference type="Gene3D" id="3.40.50.300">
    <property type="entry name" value="P-loop containing nucleotide triphosphate hydrolases"/>
    <property type="match status" value="1"/>
</dbReference>
<dbReference type="Proteomes" id="UP000264217">
    <property type="component" value="Unassembled WGS sequence"/>
</dbReference>
<dbReference type="PANTHER" id="PTHR39206:SF1">
    <property type="entry name" value="SLL8004 PROTEIN"/>
    <property type="match status" value="1"/>
</dbReference>
<comment type="caution">
    <text evidence="1">The sequence shown here is derived from an EMBL/GenBank/DDBJ whole genome shotgun (WGS) entry which is preliminary data.</text>
</comment>
<dbReference type="AlphaFoldDB" id="A0A372NXU3"/>
<evidence type="ECO:0000313" key="1">
    <source>
        <dbReference type="EMBL" id="RFZ94862.1"/>
    </source>
</evidence>
<accession>A0A372NXU3</accession>
<evidence type="ECO:0008006" key="3">
    <source>
        <dbReference type="Google" id="ProtNLM"/>
    </source>
</evidence>